<keyword evidence="5 6" id="KW-0472">Membrane</keyword>
<dbReference type="AlphaFoldDB" id="A0A0Q3WSV2"/>
<dbReference type="Gene3D" id="1.20.1740.10">
    <property type="entry name" value="Amino acid/polyamine transporter I"/>
    <property type="match status" value="1"/>
</dbReference>
<evidence type="ECO:0000313" key="7">
    <source>
        <dbReference type="EMBL" id="KQL50541.1"/>
    </source>
</evidence>
<feature type="transmembrane region" description="Helical" evidence="6">
    <location>
        <begin position="366"/>
        <end position="388"/>
    </location>
</feature>
<dbReference type="InterPro" id="IPR050367">
    <property type="entry name" value="APC_superfamily"/>
</dbReference>
<dbReference type="GO" id="GO:0022857">
    <property type="term" value="F:transmembrane transporter activity"/>
    <property type="evidence" value="ECO:0007669"/>
    <property type="project" value="InterPro"/>
</dbReference>
<accession>A0A0Q3WSV2</accession>
<keyword evidence="8" id="KW-1185">Reference proteome</keyword>
<dbReference type="InterPro" id="IPR002293">
    <property type="entry name" value="AA/rel_permease1"/>
</dbReference>
<feature type="transmembrane region" description="Helical" evidence="6">
    <location>
        <begin position="425"/>
        <end position="442"/>
    </location>
</feature>
<reference evidence="7 8" key="1">
    <citation type="submission" date="2015-09" db="EMBL/GenBank/DDBJ databases">
        <title>Genome sequencing project for genomic taxonomy and phylogenomics of Bacillus-like bacteria.</title>
        <authorList>
            <person name="Liu B."/>
            <person name="Wang J."/>
            <person name="Zhu Y."/>
            <person name="Liu G."/>
            <person name="Chen Q."/>
            <person name="Chen Z."/>
            <person name="Lan J."/>
            <person name="Che J."/>
            <person name="Ge C."/>
            <person name="Shi H."/>
            <person name="Pan Z."/>
            <person name="Liu X."/>
        </authorList>
    </citation>
    <scope>NUCLEOTIDE SEQUENCE [LARGE SCALE GENOMIC DNA]</scope>
    <source>
        <strain evidence="7 8">LMG 18435</strain>
    </source>
</reference>
<protein>
    <submittedName>
        <fullName evidence="7">Porin</fullName>
    </submittedName>
</protein>
<feature type="transmembrane region" description="Helical" evidence="6">
    <location>
        <begin position="160"/>
        <end position="181"/>
    </location>
</feature>
<feature type="transmembrane region" description="Helical" evidence="6">
    <location>
        <begin position="400"/>
        <end position="419"/>
    </location>
</feature>
<evidence type="ECO:0000313" key="8">
    <source>
        <dbReference type="Proteomes" id="UP000051888"/>
    </source>
</evidence>
<dbReference type="GO" id="GO:0005886">
    <property type="term" value="C:plasma membrane"/>
    <property type="evidence" value="ECO:0007669"/>
    <property type="project" value="UniProtKB-SubCell"/>
</dbReference>
<evidence type="ECO:0000256" key="4">
    <source>
        <dbReference type="ARBA" id="ARBA00022989"/>
    </source>
</evidence>
<evidence type="ECO:0000256" key="3">
    <source>
        <dbReference type="ARBA" id="ARBA00022692"/>
    </source>
</evidence>
<keyword evidence="3 6" id="KW-0812">Transmembrane</keyword>
<organism evidence="7 8">
    <name type="scientific">Heyndrickxia shackletonii</name>
    <dbReference type="NCBI Taxonomy" id="157838"/>
    <lineage>
        <taxon>Bacteria</taxon>
        <taxon>Bacillati</taxon>
        <taxon>Bacillota</taxon>
        <taxon>Bacilli</taxon>
        <taxon>Bacillales</taxon>
        <taxon>Bacillaceae</taxon>
        <taxon>Heyndrickxia</taxon>
    </lineage>
</organism>
<feature type="transmembrane region" description="Helical" evidence="6">
    <location>
        <begin position="201"/>
        <end position="220"/>
    </location>
</feature>
<comment type="caution">
    <text evidence="7">The sequence shown here is derived from an EMBL/GenBank/DDBJ whole genome shotgun (WGS) entry which is preliminary data.</text>
</comment>
<dbReference type="Proteomes" id="UP000051888">
    <property type="component" value="Unassembled WGS sequence"/>
</dbReference>
<dbReference type="PIRSF" id="PIRSF006060">
    <property type="entry name" value="AA_transporter"/>
    <property type="match status" value="1"/>
</dbReference>
<name>A0A0Q3WSV2_9BACI</name>
<dbReference type="PANTHER" id="PTHR42770:SF16">
    <property type="entry name" value="AMINO ACID PERMEASE"/>
    <property type="match status" value="1"/>
</dbReference>
<dbReference type="EMBL" id="LJJC01000015">
    <property type="protein sequence ID" value="KQL50541.1"/>
    <property type="molecule type" value="Genomic_DNA"/>
</dbReference>
<feature type="transmembrane region" description="Helical" evidence="6">
    <location>
        <begin position="241"/>
        <end position="262"/>
    </location>
</feature>
<dbReference type="Pfam" id="PF13520">
    <property type="entry name" value="AA_permease_2"/>
    <property type="match status" value="1"/>
</dbReference>
<feature type="transmembrane region" description="Helical" evidence="6">
    <location>
        <begin position="341"/>
        <end position="360"/>
    </location>
</feature>
<feature type="transmembrane region" description="Helical" evidence="6">
    <location>
        <begin position="95"/>
        <end position="124"/>
    </location>
</feature>
<dbReference type="STRING" id="157838.AN964_23065"/>
<keyword evidence="4 6" id="KW-1133">Transmembrane helix</keyword>
<dbReference type="PATRIC" id="fig|157838.3.peg.5066"/>
<evidence type="ECO:0000256" key="1">
    <source>
        <dbReference type="ARBA" id="ARBA00004651"/>
    </source>
</evidence>
<gene>
    <name evidence="7" type="ORF">AN964_23065</name>
</gene>
<evidence type="ECO:0000256" key="6">
    <source>
        <dbReference type="SAM" id="Phobius"/>
    </source>
</evidence>
<feature type="transmembrane region" description="Helical" evidence="6">
    <location>
        <begin position="130"/>
        <end position="148"/>
    </location>
</feature>
<feature type="transmembrane region" description="Helical" evidence="6">
    <location>
        <begin position="21"/>
        <end position="42"/>
    </location>
</feature>
<keyword evidence="2" id="KW-1003">Cell membrane</keyword>
<proteinExistence type="predicted"/>
<comment type="subcellular location">
    <subcellularLocation>
        <location evidence="1">Cell membrane</location>
        <topology evidence="1">Multi-pass membrane protein</topology>
    </subcellularLocation>
</comment>
<dbReference type="PANTHER" id="PTHR42770">
    <property type="entry name" value="AMINO ACID TRANSPORTER-RELATED"/>
    <property type="match status" value="1"/>
</dbReference>
<evidence type="ECO:0000256" key="2">
    <source>
        <dbReference type="ARBA" id="ARBA00022475"/>
    </source>
</evidence>
<evidence type="ECO:0000256" key="5">
    <source>
        <dbReference type="ARBA" id="ARBA00023136"/>
    </source>
</evidence>
<feature type="transmembrane region" description="Helical" evidence="6">
    <location>
        <begin position="282"/>
        <end position="305"/>
    </location>
</feature>
<sequence length="457" mass="50609">MQLEEVIFLQAEKQELKRSLSMRNLIIFGMITMSPLAPYQVFGSVAQASYGMVPLVYLIGAILMFFTALSYARFSREFPYAGSVYSYVGKGLNPHVGFLAGWTILSDYILCPALMCLFSGLWLTGIFPGVNTKFLAIVFIILTGLINIRGIELNAKVNSFLFWVQIAALIIFLGFAIKFVFIEGLGMGGFSLAPILQPEHISWKFIATATSIILLGFVGFDGISTLAEEVTEPKKTVGKATVVALVTTAMLFLIQTYLASLAHSKYMNLNPDMALFDISKEIGGYYFYIAMIIINVVAVGLAVTLNVQSAVARVLFAMGRDNFLPGSQWLKHIQPKFRTPANAILLSMIISVVLILSVPIETILMFVNFGAVTAFTVLNFSVIVYFFFKRKERGIKGFFYHLLFPFIGFAVCAFVWSGFDMKTKLVGISWIFVGGVIGFIKSKGYKQAGPSMENYKM</sequence>
<feature type="transmembrane region" description="Helical" evidence="6">
    <location>
        <begin position="54"/>
        <end position="74"/>
    </location>
</feature>